<keyword evidence="1" id="KW-0479">Metal-binding</keyword>
<dbReference type="eggNOG" id="ENOG502SM93">
    <property type="taxonomic scope" value="Eukaryota"/>
</dbReference>
<keyword evidence="5" id="KW-0804">Transcription</keyword>
<dbReference type="SUPFAM" id="SSF57701">
    <property type="entry name" value="Zn2/Cys6 DNA-binding domain"/>
    <property type="match status" value="1"/>
</dbReference>
<evidence type="ECO:0000256" key="6">
    <source>
        <dbReference type="ARBA" id="ARBA00023242"/>
    </source>
</evidence>
<dbReference type="InterPro" id="IPR052360">
    <property type="entry name" value="Transcr_Regulatory_Proteins"/>
</dbReference>
<reference evidence="9 10" key="1">
    <citation type="submission" date="2013-03" db="EMBL/GenBank/DDBJ databases">
        <title>The Genome Sequence of Phialophora europaea CBS 101466.</title>
        <authorList>
            <consortium name="The Broad Institute Genomics Platform"/>
            <person name="Cuomo C."/>
            <person name="de Hoog S."/>
            <person name="Gorbushina A."/>
            <person name="Walker B."/>
            <person name="Young S.K."/>
            <person name="Zeng Q."/>
            <person name="Gargeya S."/>
            <person name="Fitzgerald M."/>
            <person name="Haas B."/>
            <person name="Abouelleil A."/>
            <person name="Allen A.W."/>
            <person name="Alvarado L."/>
            <person name="Arachchi H.M."/>
            <person name="Berlin A.M."/>
            <person name="Chapman S.B."/>
            <person name="Gainer-Dewar J."/>
            <person name="Goldberg J."/>
            <person name="Griggs A."/>
            <person name="Gujja S."/>
            <person name="Hansen M."/>
            <person name="Howarth C."/>
            <person name="Imamovic A."/>
            <person name="Ireland A."/>
            <person name="Larimer J."/>
            <person name="McCowan C."/>
            <person name="Murphy C."/>
            <person name="Pearson M."/>
            <person name="Poon T.W."/>
            <person name="Priest M."/>
            <person name="Roberts A."/>
            <person name="Saif S."/>
            <person name="Shea T."/>
            <person name="Sisk P."/>
            <person name="Sykes S."/>
            <person name="Wortman J."/>
            <person name="Nusbaum C."/>
            <person name="Birren B."/>
        </authorList>
    </citation>
    <scope>NUCLEOTIDE SEQUENCE [LARGE SCALE GENOMIC DNA]</scope>
    <source>
        <strain evidence="9 10">CBS 101466</strain>
    </source>
</reference>
<dbReference type="InterPro" id="IPR036864">
    <property type="entry name" value="Zn2-C6_fun-type_DNA-bd_sf"/>
</dbReference>
<feature type="region of interest" description="Disordered" evidence="7">
    <location>
        <begin position="376"/>
        <end position="419"/>
    </location>
</feature>
<keyword evidence="2" id="KW-0862">Zinc</keyword>
<dbReference type="PANTHER" id="PTHR36206:SF12">
    <property type="entry name" value="ASPERCRYPTIN BIOSYNTHESIS CLUSTER-SPECIFIC TRANSCRIPTION REGULATOR ATNN-RELATED"/>
    <property type="match status" value="1"/>
</dbReference>
<name>W2SDP2_CYPE1</name>
<keyword evidence="4" id="KW-0238">DNA-binding</keyword>
<evidence type="ECO:0000256" key="5">
    <source>
        <dbReference type="ARBA" id="ARBA00023163"/>
    </source>
</evidence>
<evidence type="ECO:0000256" key="2">
    <source>
        <dbReference type="ARBA" id="ARBA00022833"/>
    </source>
</evidence>
<dbReference type="OrthoDB" id="2593732at2759"/>
<dbReference type="InterPro" id="IPR001138">
    <property type="entry name" value="Zn2Cys6_DnaBD"/>
</dbReference>
<evidence type="ECO:0000256" key="4">
    <source>
        <dbReference type="ARBA" id="ARBA00023125"/>
    </source>
</evidence>
<evidence type="ECO:0000313" key="9">
    <source>
        <dbReference type="EMBL" id="ETN46812.1"/>
    </source>
</evidence>
<gene>
    <name evidence="9" type="ORF">HMPREF1541_01001</name>
</gene>
<feature type="region of interest" description="Disordered" evidence="7">
    <location>
        <begin position="487"/>
        <end position="508"/>
    </location>
</feature>
<dbReference type="Proteomes" id="UP000030752">
    <property type="component" value="Unassembled WGS sequence"/>
</dbReference>
<dbReference type="EMBL" id="KB822711">
    <property type="protein sequence ID" value="ETN46812.1"/>
    <property type="molecule type" value="Genomic_DNA"/>
</dbReference>
<keyword evidence="10" id="KW-1185">Reference proteome</keyword>
<dbReference type="RefSeq" id="XP_008711524.1">
    <property type="nucleotide sequence ID" value="XM_008713302.1"/>
</dbReference>
<feature type="compositionally biased region" description="Low complexity" evidence="7">
    <location>
        <begin position="376"/>
        <end position="400"/>
    </location>
</feature>
<dbReference type="InParanoid" id="W2SDP2"/>
<dbReference type="GO" id="GO:0008270">
    <property type="term" value="F:zinc ion binding"/>
    <property type="evidence" value="ECO:0007669"/>
    <property type="project" value="InterPro"/>
</dbReference>
<dbReference type="GeneID" id="19968340"/>
<evidence type="ECO:0000259" key="8">
    <source>
        <dbReference type="Pfam" id="PF00172"/>
    </source>
</evidence>
<evidence type="ECO:0000313" key="10">
    <source>
        <dbReference type="Proteomes" id="UP000030752"/>
    </source>
</evidence>
<dbReference type="AlphaFoldDB" id="W2SDP2"/>
<dbReference type="VEuPathDB" id="FungiDB:HMPREF1541_01001"/>
<dbReference type="GO" id="GO:0003677">
    <property type="term" value="F:DNA binding"/>
    <property type="evidence" value="ECO:0007669"/>
    <property type="project" value="UniProtKB-KW"/>
</dbReference>
<organism evidence="9 10">
    <name type="scientific">Cyphellophora europaea (strain CBS 101466)</name>
    <name type="common">Phialophora europaea</name>
    <dbReference type="NCBI Taxonomy" id="1220924"/>
    <lineage>
        <taxon>Eukaryota</taxon>
        <taxon>Fungi</taxon>
        <taxon>Dikarya</taxon>
        <taxon>Ascomycota</taxon>
        <taxon>Pezizomycotina</taxon>
        <taxon>Eurotiomycetes</taxon>
        <taxon>Chaetothyriomycetidae</taxon>
        <taxon>Chaetothyriales</taxon>
        <taxon>Cyphellophoraceae</taxon>
        <taxon>Cyphellophora</taxon>
    </lineage>
</organism>
<sequence length="558" mass="62144">MLSPPEARRVKCDEEKPACRRCVKGGRQCNYELPKSRRDPNQLVFVNYSSTVPAIRSVSPQSHIDPVAQRSLAFFKERAAVALGGPFSSHFWSEGLLLLAEHESSVRYALVALGCVYEDFALCGKPRVSDYALRQYGKAIQGVVDLRISQNPYAVEVALATCILFACLESLRCFYHSCLSHLAAGIRVFQDHKSITRPERASILPTESLQTIFVRLDSQLVELGGPKFGERFWLYNDADATMPETLHSMDEAMRYLELLLNRIEWFLRKCEHVATAYGTAPLTLAPLYEEKQYYRSEYQVWRGAFDRLMALPSTDTSCVDRETSILSVNLLSTTIAIILEVDILDAELDFDLCLPLFQSIVADAERFIARSASYSVSHHPPSPHTSPLNSSNDSSSGTPLANSVHQDQRHVQSPQQPTPTILPTFSMSIGCVLPLYLVASRCRHSATRHRALHLLKHCNRREGIYDAAVAASIAERLIMLEESNAKATQDASGNAATTTATDADDDLQVPEEVRVKSLNLQYNEDEEGGRAEFSMQFVGEVSNGGRDGGMAFTELIQW</sequence>
<accession>W2SDP2</accession>
<keyword evidence="6" id="KW-0539">Nucleus</keyword>
<dbReference type="HOGENOM" id="CLU_011409_6_0_1"/>
<evidence type="ECO:0000256" key="1">
    <source>
        <dbReference type="ARBA" id="ARBA00022723"/>
    </source>
</evidence>
<keyword evidence="3" id="KW-0805">Transcription regulation</keyword>
<evidence type="ECO:0000256" key="3">
    <source>
        <dbReference type="ARBA" id="ARBA00023015"/>
    </source>
</evidence>
<proteinExistence type="predicted"/>
<dbReference type="PANTHER" id="PTHR36206">
    <property type="entry name" value="ASPERCRYPTIN BIOSYNTHESIS CLUSTER-SPECIFIC TRANSCRIPTION REGULATOR ATNN-RELATED"/>
    <property type="match status" value="1"/>
</dbReference>
<dbReference type="Pfam" id="PF00172">
    <property type="entry name" value="Zn_clus"/>
    <property type="match status" value="1"/>
</dbReference>
<dbReference type="GO" id="GO:0000981">
    <property type="term" value="F:DNA-binding transcription factor activity, RNA polymerase II-specific"/>
    <property type="evidence" value="ECO:0007669"/>
    <property type="project" value="InterPro"/>
</dbReference>
<evidence type="ECO:0000256" key="7">
    <source>
        <dbReference type="SAM" id="MobiDB-lite"/>
    </source>
</evidence>
<dbReference type="Gene3D" id="4.10.240.10">
    <property type="entry name" value="Zn(2)-C6 fungal-type DNA-binding domain"/>
    <property type="match status" value="1"/>
</dbReference>
<feature type="compositionally biased region" description="Polar residues" evidence="7">
    <location>
        <begin position="401"/>
        <end position="419"/>
    </location>
</feature>
<feature type="domain" description="Zn(2)-C6 fungal-type" evidence="8">
    <location>
        <begin position="8"/>
        <end position="37"/>
    </location>
</feature>
<protein>
    <recommendedName>
        <fullName evidence="8">Zn(2)-C6 fungal-type domain-containing protein</fullName>
    </recommendedName>
</protein>
<dbReference type="CDD" id="cd00067">
    <property type="entry name" value="GAL4"/>
    <property type="match status" value="1"/>
</dbReference>